<evidence type="ECO:0000313" key="2">
    <source>
        <dbReference type="Proteomes" id="UP000016703"/>
    </source>
</evidence>
<dbReference type="Proteomes" id="UP000016703">
    <property type="component" value="Chromosome"/>
</dbReference>
<protein>
    <submittedName>
        <fullName evidence="1">Uncharacterized protein</fullName>
    </submittedName>
</protein>
<name>A0A3Q0NCP1_LISMG</name>
<sequence length="106" mass="12255">MLLSYVIARKTAELVNEKGIFSFGKKKYVAEPPVELLKKMADHFKDGACIALDDVVRTRTQIEVPIGHGLTEEMTELEISSKIYYEEEVAKLVYDLKQNEWKYIEK</sequence>
<dbReference type="KEGG" id="lmod:LMON_0854"/>
<gene>
    <name evidence="1" type="ORF">LMON_0854</name>
</gene>
<proteinExistence type="predicted"/>
<organism evidence="1 2">
    <name type="scientific">Listeria monocytogenes serotype 1/2a (strain EGD / Mackaness)</name>
    <dbReference type="NCBI Taxonomy" id="1334565"/>
    <lineage>
        <taxon>Bacteria</taxon>
        <taxon>Bacillati</taxon>
        <taxon>Bacillota</taxon>
        <taxon>Bacilli</taxon>
        <taxon>Bacillales</taxon>
        <taxon>Listeriaceae</taxon>
        <taxon>Listeria</taxon>
    </lineage>
</organism>
<evidence type="ECO:0000313" key="1">
    <source>
        <dbReference type="EMBL" id="CDG44716.1"/>
    </source>
</evidence>
<dbReference type="EMBL" id="HG421741">
    <property type="protein sequence ID" value="CDG44716.1"/>
    <property type="molecule type" value="Genomic_DNA"/>
</dbReference>
<accession>A0A3Q0NCP1</accession>
<reference evidence="1 2" key="1">
    <citation type="journal article" date="2014" name="MBio">
        <title>Comparison of widely used Listeria monocytogenes strains EGD, 10403S, and EGD-e highlights genomic variations underlying differences in pathogenicity.</title>
        <authorList>
            <person name="Becavin C."/>
            <person name="Bouchier C."/>
            <person name="Lechat P."/>
            <person name="Archambaud C."/>
            <person name="Creno S."/>
            <person name="Gouin E."/>
            <person name="Wu Z."/>
            <person name="Kuhbacher A."/>
            <person name="Brisse S."/>
            <person name="Pucciarelli M.G."/>
            <person name="Garcia-del Portillo F."/>
            <person name="Hain T."/>
            <person name="Portnoy D.A."/>
            <person name="Chakraborty T."/>
            <person name="Lecuit M."/>
            <person name="Pizarro-Cerda J."/>
            <person name="Moszer I."/>
            <person name="Bierne H."/>
            <person name="Cossart P."/>
        </authorList>
    </citation>
    <scope>NUCLEOTIDE SEQUENCE [LARGE SCALE GENOMIC DNA]</scope>
    <source>
        <strain evidence="2">EGD / Mackaness</strain>
    </source>
</reference>
<dbReference type="AlphaFoldDB" id="A0A3Q0NCP1"/>